<dbReference type="EMBL" id="CAJNOC010000080">
    <property type="protein sequence ID" value="CAF0713088.1"/>
    <property type="molecule type" value="Genomic_DNA"/>
</dbReference>
<proteinExistence type="predicted"/>
<comment type="caution">
    <text evidence="8">The sequence shown here is derived from an EMBL/GenBank/DDBJ whole genome shotgun (WGS) entry which is preliminary data.</text>
</comment>
<dbReference type="PANTHER" id="PTHR13906">
    <property type="entry name" value="PORCUPINE"/>
    <property type="match status" value="1"/>
</dbReference>
<feature type="transmembrane region" description="Helical" evidence="7">
    <location>
        <begin position="25"/>
        <end position="43"/>
    </location>
</feature>
<feature type="transmembrane region" description="Helical" evidence="7">
    <location>
        <begin position="321"/>
        <end position="341"/>
    </location>
</feature>
<accession>A0A813MER4</accession>
<feature type="transmembrane region" description="Helical" evidence="7">
    <location>
        <begin position="395"/>
        <end position="413"/>
    </location>
</feature>
<gene>
    <name evidence="8" type="ORF">OXX778_LOCUS1297</name>
</gene>
<protein>
    <submittedName>
        <fullName evidence="8">Uncharacterized protein</fullName>
    </submittedName>
</protein>
<name>A0A813MER4_9BILA</name>
<dbReference type="GO" id="GO:0030258">
    <property type="term" value="P:lipid modification"/>
    <property type="evidence" value="ECO:0007669"/>
    <property type="project" value="TreeGrafter"/>
</dbReference>
<dbReference type="GO" id="GO:0016746">
    <property type="term" value="F:acyltransferase activity"/>
    <property type="evidence" value="ECO:0007669"/>
    <property type="project" value="UniProtKB-KW"/>
</dbReference>
<keyword evidence="5 7" id="KW-0472">Membrane</keyword>
<keyword evidence="2" id="KW-0808">Transferase</keyword>
<feature type="transmembrane region" description="Helical" evidence="7">
    <location>
        <begin position="55"/>
        <end position="75"/>
    </location>
</feature>
<evidence type="ECO:0000256" key="4">
    <source>
        <dbReference type="ARBA" id="ARBA00022989"/>
    </source>
</evidence>
<feature type="transmembrane region" description="Helical" evidence="7">
    <location>
        <begin position="362"/>
        <end position="383"/>
    </location>
</feature>
<sequence>MRYQGSNFFEENAKKSGIQTYEVNFLYVELATIGLGLFYKNLIKAKPENMFSKKYVHIIVFIFAMSYLCYAHWYFQNLDYWNITIDITSQLMITTQKLTLLAFSYYDSQKPIESLTHDQKLYLIDKLPNFLEFLSYIFNFQGIIIGPSCNYRDYINFINGNSFIKSKENFNNSDRKEPPVRWVVIKKIICVSILGYLSLKLSSFFSIKQNITDEMLQKPIWFRAFYMYMSILTRRLNYYFAWILADIGNNSSGFGFNGYENDGSAKWDLVSNVNFFALEKSTSVKSFIDNWNIQTRLWLRRIAYERLPFAKTIGVFVLSPLWHGFYGGYYLTFFSIALFVFSGRKIRKQIRPIFLKIKFAAHLYSIISWLVTITCISYSTIPFELYDFYLGIKFFNMWFWCLHLSAILILLLLRN</sequence>
<evidence type="ECO:0000256" key="6">
    <source>
        <dbReference type="ARBA" id="ARBA00023315"/>
    </source>
</evidence>
<evidence type="ECO:0000256" key="5">
    <source>
        <dbReference type="ARBA" id="ARBA00023136"/>
    </source>
</evidence>
<dbReference type="InterPro" id="IPR049941">
    <property type="entry name" value="LPLAT_7/PORCN-like"/>
</dbReference>
<evidence type="ECO:0000313" key="9">
    <source>
        <dbReference type="Proteomes" id="UP000663879"/>
    </source>
</evidence>
<dbReference type="GO" id="GO:0016020">
    <property type="term" value="C:membrane"/>
    <property type="evidence" value="ECO:0007669"/>
    <property type="project" value="UniProtKB-SubCell"/>
</dbReference>
<evidence type="ECO:0000256" key="1">
    <source>
        <dbReference type="ARBA" id="ARBA00004141"/>
    </source>
</evidence>
<evidence type="ECO:0000256" key="2">
    <source>
        <dbReference type="ARBA" id="ARBA00022679"/>
    </source>
</evidence>
<keyword evidence="6" id="KW-0012">Acyltransferase</keyword>
<dbReference type="InterPro" id="IPR004299">
    <property type="entry name" value="MBOAT_fam"/>
</dbReference>
<evidence type="ECO:0000256" key="3">
    <source>
        <dbReference type="ARBA" id="ARBA00022692"/>
    </source>
</evidence>
<comment type="subcellular location">
    <subcellularLocation>
        <location evidence="1">Membrane</location>
        <topology evidence="1">Multi-pass membrane protein</topology>
    </subcellularLocation>
</comment>
<dbReference type="Pfam" id="PF03062">
    <property type="entry name" value="MBOAT"/>
    <property type="match status" value="1"/>
</dbReference>
<reference evidence="8" key="1">
    <citation type="submission" date="2021-02" db="EMBL/GenBank/DDBJ databases">
        <authorList>
            <person name="Nowell W R."/>
        </authorList>
    </citation>
    <scope>NUCLEOTIDE SEQUENCE</scope>
    <source>
        <strain evidence="8">Ploen Becks lab</strain>
    </source>
</reference>
<dbReference type="OrthoDB" id="286734at2759"/>
<keyword evidence="4 7" id="KW-1133">Transmembrane helix</keyword>
<keyword evidence="3 7" id="KW-0812">Transmembrane</keyword>
<dbReference type="AlphaFoldDB" id="A0A813MER4"/>
<dbReference type="Proteomes" id="UP000663879">
    <property type="component" value="Unassembled WGS sequence"/>
</dbReference>
<dbReference type="PANTHER" id="PTHR13906:SF4">
    <property type="entry name" value="LYSOPHOSPHOLIPID ACYLTRANSFERASE 6"/>
    <property type="match status" value="1"/>
</dbReference>
<evidence type="ECO:0000313" key="8">
    <source>
        <dbReference type="EMBL" id="CAF0713088.1"/>
    </source>
</evidence>
<keyword evidence="9" id="KW-1185">Reference proteome</keyword>
<evidence type="ECO:0000256" key="7">
    <source>
        <dbReference type="SAM" id="Phobius"/>
    </source>
</evidence>
<organism evidence="8 9">
    <name type="scientific">Brachionus calyciflorus</name>
    <dbReference type="NCBI Taxonomy" id="104777"/>
    <lineage>
        <taxon>Eukaryota</taxon>
        <taxon>Metazoa</taxon>
        <taxon>Spiralia</taxon>
        <taxon>Gnathifera</taxon>
        <taxon>Rotifera</taxon>
        <taxon>Eurotatoria</taxon>
        <taxon>Monogononta</taxon>
        <taxon>Pseudotrocha</taxon>
        <taxon>Ploima</taxon>
        <taxon>Brachionidae</taxon>
        <taxon>Brachionus</taxon>
    </lineage>
</organism>